<evidence type="ECO:0000313" key="3">
    <source>
        <dbReference type="Proteomes" id="UP000505210"/>
    </source>
</evidence>
<evidence type="ECO:0000313" key="2">
    <source>
        <dbReference type="EMBL" id="QKD84900.1"/>
    </source>
</evidence>
<reference evidence="2 3" key="1">
    <citation type="submission" date="2020-05" db="EMBL/GenBank/DDBJ databases">
        <title>Complete genome sequence of of a novel Thermoleptolyngbya strain isolated from hot springs of Ganzi, Sichuan China.</title>
        <authorList>
            <person name="Tang J."/>
            <person name="Daroch M."/>
            <person name="Li L."/>
            <person name="Waleron K."/>
            <person name="Waleron M."/>
            <person name="Waleron M."/>
        </authorList>
    </citation>
    <scope>NUCLEOTIDE SEQUENCE [LARGE SCALE GENOMIC DNA]</scope>
    <source>
        <strain evidence="2 3">PKUAC-SCTA183</strain>
    </source>
</reference>
<dbReference type="CDD" id="cd03801">
    <property type="entry name" value="GT4_PimA-like"/>
    <property type="match status" value="1"/>
</dbReference>
<dbReference type="InterPro" id="IPR028098">
    <property type="entry name" value="Glyco_trans_4-like_N"/>
</dbReference>
<accession>A0A6M8BKW2</accession>
<sequence length="450" mass="49530">MRIVMLSSTFPYPPTRGGTEVRTFHLLRWLAQRHEVTLLTQRVNATGLEVLAEGAEPPMSVDADLAALAATGARVVCFPLGRLAEQSLRESPQDDFPGDSFRNSLGKLMRLGRSHLWGIPPNVAFRHSPALQAWVDDAVQQRRFDVLTCEHGANAVYVRPEFQRRVRTVLNAHSFAVGWTRAELVLGVSANPWRDRLYLPTIERYERRFRQQFSRVVVTTAEDRQQFLDFLLGPDSAAANADPDWVQVVPNGIDLAAFLPRAADPGGYRLVFAGAMDAPHNIDAVCFFAEAVLPLVRSRYSEVTFCIAGARPAAAVRALGQHPGVQVMGAVAEMGAVLREATVCVLPLRLGFGIKNKTLEAMAVGVPIVGSDRALEGLPIEGAESLALRANTPTEYAGAIARLFDSPTLRHQLSQRARALVETDYTWETVGQQYERALMEPSPVAKPWHP</sequence>
<protein>
    <submittedName>
        <fullName evidence="2">Glycosyltransferase</fullName>
    </submittedName>
</protein>
<dbReference type="PANTHER" id="PTHR12526:SF600">
    <property type="entry name" value="GLYCOSYL TRANSFERASE GROUP 1"/>
    <property type="match status" value="1"/>
</dbReference>
<keyword evidence="2" id="KW-0808">Transferase</keyword>
<dbReference type="Pfam" id="PF13692">
    <property type="entry name" value="Glyco_trans_1_4"/>
    <property type="match status" value="1"/>
</dbReference>
<dbReference type="AlphaFoldDB" id="A0A6M8BKW2"/>
<feature type="domain" description="Glycosyltransferase subfamily 4-like N-terminal" evidence="1">
    <location>
        <begin position="95"/>
        <end position="256"/>
    </location>
</feature>
<keyword evidence="3" id="KW-1185">Reference proteome</keyword>
<dbReference type="PANTHER" id="PTHR12526">
    <property type="entry name" value="GLYCOSYLTRANSFERASE"/>
    <property type="match status" value="1"/>
</dbReference>
<dbReference type="Pfam" id="PF13439">
    <property type="entry name" value="Glyco_transf_4"/>
    <property type="match status" value="1"/>
</dbReference>
<dbReference type="Gene3D" id="3.40.50.2000">
    <property type="entry name" value="Glycogen Phosphorylase B"/>
    <property type="match status" value="2"/>
</dbReference>
<dbReference type="Proteomes" id="UP000505210">
    <property type="component" value="Chromosome"/>
</dbReference>
<proteinExistence type="predicted"/>
<gene>
    <name evidence="2" type="ORF">HPC62_10840</name>
</gene>
<dbReference type="KEGG" id="theu:HPC62_10840"/>
<name>A0A6M8BKW2_9CYAN</name>
<dbReference type="SUPFAM" id="SSF53756">
    <property type="entry name" value="UDP-Glycosyltransferase/glycogen phosphorylase"/>
    <property type="match status" value="1"/>
</dbReference>
<dbReference type="EMBL" id="CP053661">
    <property type="protein sequence ID" value="QKD84900.1"/>
    <property type="molecule type" value="Genomic_DNA"/>
</dbReference>
<dbReference type="GO" id="GO:0016757">
    <property type="term" value="F:glycosyltransferase activity"/>
    <property type="evidence" value="ECO:0007669"/>
    <property type="project" value="TreeGrafter"/>
</dbReference>
<organism evidence="2 3">
    <name type="scientific">Thermoleptolyngbya sichuanensis A183</name>
    <dbReference type="NCBI Taxonomy" id="2737172"/>
    <lineage>
        <taxon>Bacteria</taxon>
        <taxon>Bacillati</taxon>
        <taxon>Cyanobacteriota</taxon>
        <taxon>Cyanophyceae</taxon>
        <taxon>Oculatellales</taxon>
        <taxon>Oculatellaceae</taxon>
        <taxon>Thermoleptolyngbya</taxon>
        <taxon>Thermoleptolyngbya sichuanensis</taxon>
    </lineage>
</organism>
<evidence type="ECO:0000259" key="1">
    <source>
        <dbReference type="Pfam" id="PF13439"/>
    </source>
</evidence>